<evidence type="ECO:0000256" key="4">
    <source>
        <dbReference type="ARBA" id="ARBA00023163"/>
    </source>
</evidence>
<dbReference type="Pfam" id="PF00847">
    <property type="entry name" value="AP2"/>
    <property type="match status" value="1"/>
</dbReference>
<dbReference type="PANTHER" id="PTHR31190:SF487">
    <property type="entry name" value="OS05G0361700 PROTEIN"/>
    <property type="match status" value="1"/>
</dbReference>
<dbReference type="PANTHER" id="PTHR31190">
    <property type="entry name" value="DNA-BINDING DOMAIN"/>
    <property type="match status" value="1"/>
</dbReference>
<dbReference type="InterPro" id="IPR036955">
    <property type="entry name" value="AP2/ERF_dom_sf"/>
</dbReference>
<evidence type="ECO:0000256" key="6">
    <source>
        <dbReference type="SAM" id="MobiDB-lite"/>
    </source>
</evidence>
<evidence type="ECO:0000313" key="9">
    <source>
        <dbReference type="Proteomes" id="UP001179952"/>
    </source>
</evidence>
<protein>
    <submittedName>
        <fullName evidence="8">Ethylene-responsive transcription factor ERF071</fullName>
    </submittedName>
</protein>
<feature type="region of interest" description="Disordered" evidence="6">
    <location>
        <begin position="36"/>
        <end position="67"/>
    </location>
</feature>
<keyword evidence="2" id="KW-0805">Transcription regulation</keyword>
<dbReference type="SMART" id="SM00380">
    <property type="entry name" value="AP2"/>
    <property type="match status" value="1"/>
</dbReference>
<accession>A0AAV9BUQ1</accession>
<comment type="caution">
    <text evidence="8">The sequence shown here is derived from an EMBL/GenBank/DDBJ whole genome shotgun (WGS) entry which is preliminary data.</text>
</comment>
<dbReference type="AlphaFoldDB" id="A0AAV9BUQ1"/>
<dbReference type="Proteomes" id="UP001179952">
    <property type="component" value="Unassembled WGS sequence"/>
</dbReference>
<sequence length="185" mass="20203">MCGGAIISDFIAMKNGTQPRPFDLWSDLTIDDSGSGNRRVGCAGKREKTKKPLKERGIGGRGGGRERKNIYRGIRKRPWGKWAAEIRDPRKGVRVWLGTYATPEEAARAYDAAAREIRGGKAKLNFPDEPPTTSSGSSGSGSPSDEDLKGQIESLESFLGLDHGPDEMTVGPYELGFWDDVDLVF</sequence>
<proteinExistence type="predicted"/>
<evidence type="ECO:0000256" key="5">
    <source>
        <dbReference type="ARBA" id="ARBA00023242"/>
    </source>
</evidence>
<feature type="compositionally biased region" description="Low complexity" evidence="6">
    <location>
        <begin position="131"/>
        <end position="143"/>
    </location>
</feature>
<dbReference type="InterPro" id="IPR016177">
    <property type="entry name" value="DNA-bd_dom_sf"/>
</dbReference>
<dbReference type="GO" id="GO:0003700">
    <property type="term" value="F:DNA-binding transcription factor activity"/>
    <property type="evidence" value="ECO:0007669"/>
    <property type="project" value="InterPro"/>
</dbReference>
<evidence type="ECO:0000256" key="2">
    <source>
        <dbReference type="ARBA" id="ARBA00023015"/>
    </source>
</evidence>
<evidence type="ECO:0000256" key="1">
    <source>
        <dbReference type="ARBA" id="ARBA00004123"/>
    </source>
</evidence>
<keyword evidence="5" id="KW-0539">Nucleus</keyword>
<name>A0AAV9BUQ1_ACOGR</name>
<dbReference type="InterPro" id="IPR001471">
    <property type="entry name" value="AP2/ERF_dom"/>
</dbReference>
<evidence type="ECO:0000313" key="8">
    <source>
        <dbReference type="EMBL" id="KAK1280280.1"/>
    </source>
</evidence>
<feature type="compositionally biased region" description="Basic and acidic residues" evidence="6">
    <location>
        <begin position="44"/>
        <end position="67"/>
    </location>
</feature>
<feature type="domain" description="AP2/ERF" evidence="7">
    <location>
        <begin position="70"/>
        <end position="127"/>
    </location>
</feature>
<dbReference type="GO" id="GO:0009873">
    <property type="term" value="P:ethylene-activated signaling pathway"/>
    <property type="evidence" value="ECO:0007669"/>
    <property type="project" value="InterPro"/>
</dbReference>
<organism evidence="8 9">
    <name type="scientific">Acorus gramineus</name>
    <name type="common">Dwarf sweet flag</name>
    <dbReference type="NCBI Taxonomy" id="55184"/>
    <lineage>
        <taxon>Eukaryota</taxon>
        <taxon>Viridiplantae</taxon>
        <taxon>Streptophyta</taxon>
        <taxon>Embryophyta</taxon>
        <taxon>Tracheophyta</taxon>
        <taxon>Spermatophyta</taxon>
        <taxon>Magnoliopsida</taxon>
        <taxon>Liliopsida</taxon>
        <taxon>Acoraceae</taxon>
        <taxon>Acorus</taxon>
    </lineage>
</organism>
<reference evidence="8" key="2">
    <citation type="submission" date="2023-06" db="EMBL/GenBank/DDBJ databases">
        <authorList>
            <person name="Ma L."/>
            <person name="Liu K.-W."/>
            <person name="Li Z."/>
            <person name="Hsiao Y.-Y."/>
            <person name="Qi Y."/>
            <person name="Fu T."/>
            <person name="Tang G."/>
            <person name="Zhang D."/>
            <person name="Sun W.-H."/>
            <person name="Liu D.-K."/>
            <person name="Li Y."/>
            <person name="Chen G.-Z."/>
            <person name="Liu X.-D."/>
            <person name="Liao X.-Y."/>
            <person name="Jiang Y.-T."/>
            <person name="Yu X."/>
            <person name="Hao Y."/>
            <person name="Huang J."/>
            <person name="Zhao X.-W."/>
            <person name="Ke S."/>
            <person name="Chen Y.-Y."/>
            <person name="Wu W.-L."/>
            <person name="Hsu J.-L."/>
            <person name="Lin Y.-F."/>
            <person name="Huang M.-D."/>
            <person name="Li C.-Y."/>
            <person name="Huang L."/>
            <person name="Wang Z.-W."/>
            <person name="Zhao X."/>
            <person name="Zhong W.-Y."/>
            <person name="Peng D.-H."/>
            <person name="Ahmad S."/>
            <person name="Lan S."/>
            <person name="Zhang J.-S."/>
            <person name="Tsai W.-C."/>
            <person name="Van De Peer Y."/>
            <person name="Liu Z.-J."/>
        </authorList>
    </citation>
    <scope>NUCLEOTIDE SEQUENCE</scope>
    <source>
        <strain evidence="8">SCP</strain>
        <tissue evidence="8">Leaves</tissue>
    </source>
</reference>
<reference evidence="8" key="1">
    <citation type="journal article" date="2023" name="Nat. Commun.">
        <title>Diploid and tetraploid genomes of Acorus and the evolution of monocots.</title>
        <authorList>
            <person name="Ma L."/>
            <person name="Liu K.W."/>
            <person name="Li Z."/>
            <person name="Hsiao Y.Y."/>
            <person name="Qi Y."/>
            <person name="Fu T."/>
            <person name="Tang G.D."/>
            <person name="Zhang D."/>
            <person name="Sun W.H."/>
            <person name="Liu D.K."/>
            <person name="Li Y."/>
            <person name="Chen G.Z."/>
            <person name="Liu X.D."/>
            <person name="Liao X.Y."/>
            <person name="Jiang Y.T."/>
            <person name="Yu X."/>
            <person name="Hao Y."/>
            <person name="Huang J."/>
            <person name="Zhao X.W."/>
            <person name="Ke S."/>
            <person name="Chen Y.Y."/>
            <person name="Wu W.L."/>
            <person name="Hsu J.L."/>
            <person name="Lin Y.F."/>
            <person name="Huang M.D."/>
            <person name="Li C.Y."/>
            <person name="Huang L."/>
            <person name="Wang Z.W."/>
            <person name="Zhao X."/>
            <person name="Zhong W.Y."/>
            <person name="Peng D.H."/>
            <person name="Ahmad S."/>
            <person name="Lan S."/>
            <person name="Zhang J.S."/>
            <person name="Tsai W.C."/>
            <person name="Van de Peer Y."/>
            <person name="Liu Z.J."/>
        </authorList>
    </citation>
    <scope>NUCLEOTIDE SEQUENCE</scope>
    <source>
        <strain evidence="8">SCP</strain>
    </source>
</reference>
<dbReference type="GO" id="GO:0005634">
    <property type="term" value="C:nucleus"/>
    <property type="evidence" value="ECO:0007669"/>
    <property type="project" value="UniProtKB-SubCell"/>
</dbReference>
<dbReference type="CDD" id="cd00018">
    <property type="entry name" value="AP2"/>
    <property type="match status" value="1"/>
</dbReference>
<dbReference type="PRINTS" id="PR00367">
    <property type="entry name" value="ETHRSPELEMNT"/>
</dbReference>
<feature type="region of interest" description="Disordered" evidence="6">
    <location>
        <begin position="121"/>
        <end position="165"/>
    </location>
</feature>
<evidence type="ECO:0000259" key="7">
    <source>
        <dbReference type="PROSITE" id="PS51032"/>
    </source>
</evidence>
<dbReference type="SUPFAM" id="SSF54171">
    <property type="entry name" value="DNA-binding domain"/>
    <property type="match status" value="1"/>
</dbReference>
<keyword evidence="4" id="KW-0804">Transcription</keyword>
<dbReference type="FunFam" id="3.30.730.10:FF:000001">
    <property type="entry name" value="Ethylene-responsive transcription factor 2"/>
    <property type="match status" value="1"/>
</dbReference>
<gene>
    <name evidence="8" type="ORF">QJS04_geneDACA019761</name>
</gene>
<keyword evidence="3" id="KW-0238">DNA-binding</keyword>
<dbReference type="EMBL" id="JAUJYN010000001">
    <property type="protein sequence ID" value="KAK1280280.1"/>
    <property type="molecule type" value="Genomic_DNA"/>
</dbReference>
<evidence type="ECO:0000256" key="3">
    <source>
        <dbReference type="ARBA" id="ARBA00023125"/>
    </source>
</evidence>
<dbReference type="Gene3D" id="3.30.730.10">
    <property type="entry name" value="AP2/ERF domain"/>
    <property type="match status" value="1"/>
</dbReference>
<dbReference type="InterPro" id="IPR044808">
    <property type="entry name" value="ERF_plant"/>
</dbReference>
<dbReference type="GO" id="GO:0003677">
    <property type="term" value="F:DNA binding"/>
    <property type="evidence" value="ECO:0007669"/>
    <property type="project" value="UniProtKB-KW"/>
</dbReference>
<dbReference type="PROSITE" id="PS51032">
    <property type="entry name" value="AP2_ERF"/>
    <property type="match status" value="1"/>
</dbReference>
<comment type="subcellular location">
    <subcellularLocation>
        <location evidence="1">Nucleus</location>
    </subcellularLocation>
</comment>
<keyword evidence="9" id="KW-1185">Reference proteome</keyword>